<evidence type="ECO:0000256" key="1">
    <source>
        <dbReference type="SAM" id="Phobius"/>
    </source>
</evidence>
<dbReference type="RefSeq" id="WP_004346600.1">
    <property type="nucleotide sequence ID" value="NZ_CAURJP010000012.1"/>
</dbReference>
<feature type="transmembrane region" description="Helical" evidence="1">
    <location>
        <begin position="271"/>
        <end position="292"/>
    </location>
</feature>
<dbReference type="PANTHER" id="PTHR22916:SF3">
    <property type="entry name" value="UDP-GLCNAC:BETAGAL BETA-1,3-N-ACETYLGLUCOSAMINYLTRANSFERASE-LIKE PROTEIN 1"/>
    <property type="match status" value="1"/>
</dbReference>
<dbReference type="InterPro" id="IPR029044">
    <property type="entry name" value="Nucleotide-diphossugar_trans"/>
</dbReference>
<keyword evidence="3" id="KW-0808">Transferase</keyword>
<gene>
    <name evidence="3" type="ORF">NCTC13063_02570</name>
</gene>
<name>A0AAQ1ZLQ5_9BACT</name>
<dbReference type="EMBL" id="UGTJ01000002">
    <property type="protein sequence ID" value="SUB96794.1"/>
    <property type="molecule type" value="Genomic_DNA"/>
</dbReference>
<accession>A0AAQ1ZLQ5</accession>
<dbReference type="GO" id="GO:0016758">
    <property type="term" value="F:hexosyltransferase activity"/>
    <property type="evidence" value="ECO:0007669"/>
    <property type="project" value="UniProtKB-ARBA"/>
</dbReference>
<dbReference type="AlphaFoldDB" id="A0AAQ1ZLQ5"/>
<organism evidence="3 4">
    <name type="scientific">Segatella buccae</name>
    <dbReference type="NCBI Taxonomy" id="28126"/>
    <lineage>
        <taxon>Bacteria</taxon>
        <taxon>Pseudomonadati</taxon>
        <taxon>Bacteroidota</taxon>
        <taxon>Bacteroidia</taxon>
        <taxon>Bacteroidales</taxon>
        <taxon>Prevotellaceae</taxon>
        <taxon>Segatella</taxon>
    </lineage>
</organism>
<dbReference type="InterPro" id="IPR001173">
    <property type="entry name" value="Glyco_trans_2-like"/>
</dbReference>
<dbReference type="SUPFAM" id="SSF53448">
    <property type="entry name" value="Nucleotide-diphospho-sugar transferases"/>
    <property type="match status" value="1"/>
</dbReference>
<evidence type="ECO:0000313" key="4">
    <source>
        <dbReference type="Proteomes" id="UP000255283"/>
    </source>
</evidence>
<comment type="caution">
    <text evidence="3">The sequence shown here is derived from an EMBL/GenBank/DDBJ whole genome shotgun (WGS) entry which is preliminary data.</text>
</comment>
<feature type="domain" description="Glycosyltransferase 2-like" evidence="2">
    <location>
        <begin position="5"/>
        <end position="127"/>
    </location>
</feature>
<feature type="transmembrane region" description="Helical" evidence="1">
    <location>
        <begin position="304"/>
        <end position="322"/>
    </location>
</feature>
<dbReference type="Pfam" id="PF00535">
    <property type="entry name" value="Glycos_transf_2"/>
    <property type="match status" value="1"/>
</dbReference>
<dbReference type="Proteomes" id="UP000255283">
    <property type="component" value="Unassembled WGS sequence"/>
</dbReference>
<proteinExistence type="predicted"/>
<keyword evidence="1" id="KW-0472">Membrane</keyword>
<protein>
    <submittedName>
        <fullName evidence="3">Glycosyl transferase</fullName>
    </submittedName>
</protein>
<reference evidence="3 4" key="1">
    <citation type="submission" date="2018-06" db="EMBL/GenBank/DDBJ databases">
        <authorList>
            <consortium name="Pathogen Informatics"/>
            <person name="Doyle S."/>
        </authorList>
    </citation>
    <scope>NUCLEOTIDE SEQUENCE [LARGE SCALE GENOMIC DNA]</scope>
    <source>
        <strain evidence="3 4">NCTC13063</strain>
    </source>
</reference>
<keyword evidence="1" id="KW-0812">Transmembrane</keyword>
<evidence type="ECO:0000259" key="2">
    <source>
        <dbReference type="Pfam" id="PF00535"/>
    </source>
</evidence>
<dbReference type="CDD" id="cd00761">
    <property type="entry name" value="Glyco_tranf_GTA_type"/>
    <property type="match status" value="1"/>
</dbReference>
<sequence length="329" mass="38955">MSTFTILTTTYNRANFLERLYRSLSEQTFKDFVWLIIDDGSIDETYNYICSLVQKPFGTFSEKGEFLGKCDAGFMIEYHYQENAGKTRALKYGFEIIQTPYMVDIDDDDEMTPNCLETFYEEWIKIKRLNISNIVAIRALAIDIMGNVSGKYNPQSDVGYIDSNFLEMEWCRNKHFENITCRDMGLVNQVKMFNDDGKWLYDKVKLVHESLFWNRLARQYDTRYVFIPLRIYHSDSGNYTKAVFTKQKCINYVFSIYNIINELDELQYKNFYRFLILICEYMTCGFALGIRINQLLNALHRRSNRFFCVLVMVPAWLVSLKIRSGFHKL</sequence>
<dbReference type="Gene3D" id="3.90.550.10">
    <property type="entry name" value="Spore Coat Polysaccharide Biosynthesis Protein SpsA, Chain A"/>
    <property type="match status" value="1"/>
</dbReference>
<keyword evidence="1" id="KW-1133">Transmembrane helix</keyword>
<evidence type="ECO:0000313" key="3">
    <source>
        <dbReference type="EMBL" id="SUB96794.1"/>
    </source>
</evidence>
<dbReference type="PANTHER" id="PTHR22916">
    <property type="entry name" value="GLYCOSYLTRANSFERASE"/>
    <property type="match status" value="1"/>
</dbReference>